<dbReference type="OrthoDB" id="9808939at2"/>
<evidence type="ECO:0000313" key="3">
    <source>
        <dbReference type="Proteomes" id="UP000323521"/>
    </source>
</evidence>
<dbReference type="FunFam" id="1.10.287.1080:FF:000001">
    <property type="entry name" value="Nucleoside triphosphate pyrophosphohydrolase"/>
    <property type="match status" value="1"/>
</dbReference>
<dbReference type="InterPro" id="IPR048015">
    <property type="entry name" value="NTP-PPase_MazG-like_N"/>
</dbReference>
<dbReference type="InterPro" id="IPR004518">
    <property type="entry name" value="MazG-like_dom"/>
</dbReference>
<dbReference type="PANTHER" id="PTHR30522">
    <property type="entry name" value="NUCLEOSIDE TRIPHOSPHATE PYROPHOSPHOHYDROLASE"/>
    <property type="match status" value="1"/>
</dbReference>
<evidence type="ECO:0000313" key="2">
    <source>
        <dbReference type="EMBL" id="ATW28799.1"/>
    </source>
</evidence>
<dbReference type="PANTHER" id="PTHR30522:SF0">
    <property type="entry name" value="NUCLEOSIDE TRIPHOSPHATE PYROPHOSPHOHYDROLASE"/>
    <property type="match status" value="1"/>
</dbReference>
<dbReference type="CDD" id="cd11528">
    <property type="entry name" value="NTP-PPase_MazG_Nterm"/>
    <property type="match status" value="1"/>
</dbReference>
<dbReference type="GO" id="GO:0006950">
    <property type="term" value="P:response to stress"/>
    <property type="evidence" value="ECO:0007669"/>
    <property type="project" value="UniProtKB-ARBA"/>
</dbReference>
<gene>
    <name evidence="2" type="ORF">DCMF_21475</name>
</gene>
<dbReference type="Pfam" id="PF03819">
    <property type="entry name" value="MazG"/>
    <property type="match status" value="2"/>
</dbReference>
<dbReference type="GO" id="GO:0046047">
    <property type="term" value="P:TTP catabolic process"/>
    <property type="evidence" value="ECO:0007669"/>
    <property type="project" value="TreeGrafter"/>
</dbReference>
<dbReference type="GO" id="GO:0046081">
    <property type="term" value="P:dUTP catabolic process"/>
    <property type="evidence" value="ECO:0007669"/>
    <property type="project" value="TreeGrafter"/>
</dbReference>
<dbReference type="KEGG" id="fwa:DCMF_21475"/>
<sequence length="243" mass="27859">MAVLRGEQGCPWDREQTHESIKKYLVEETYEVLDAIDEKNMHKLCEELGDLLLQITFHAQMAQEKGHFNICDVINGVVEKMMRRHPHVFGGESAETSQQVLVKWEEIKAGENEKPKPLLDVPNNFPALYRAQKIQEKAARVGFDWPDVSGAWAKVQEEILELKEAEATSKGPRIKEELGDVLFAVVNVARFMGIDAEEALQETTKKFIKRFSYIEDTAKANQVHVKDMSLEEMDQLWCEAKEK</sequence>
<dbReference type="Proteomes" id="UP000323521">
    <property type="component" value="Chromosome"/>
</dbReference>
<dbReference type="GO" id="GO:0046052">
    <property type="term" value="P:UTP catabolic process"/>
    <property type="evidence" value="ECO:0007669"/>
    <property type="project" value="TreeGrafter"/>
</dbReference>
<dbReference type="Gene3D" id="1.10.287.1080">
    <property type="entry name" value="MazG-like"/>
    <property type="match status" value="2"/>
</dbReference>
<keyword evidence="2" id="KW-0378">Hydrolase</keyword>
<dbReference type="CDD" id="cd11529">
    <property type="entry name" value="NTP-PPase_MazG_Cterm"/>
    <property type="match status" value="1"/>
</dbReference>
<evidence type="ECO:0000259" key="1">
    <source>
        <dbReference type="Pfam" id="PF03819"/>
    </source>
</evidence>
<feature type="domain" description="NTP pyrophosphohydrolase MazG-like" evidence="1">
    <location>
        <begin position="154"/>
        <end position="210"/>
    </location>
</feature>
<dbReference type="InterPro" id="IPR048011">
    <property type="entry name" value="NTP-PPase_MazG-like_C"/>
</dbReference>
<dbReference type="AlphaFoldDB" id="A0A3G1L2E8"/>
<dbReference type="SUPFAM" id="SSF101386">
    <property type="entry name" value="all-alpha NTP pyrophosphatases"/>
    <property type="match status" value="2"/>
</dbReference>
<name>A0A3G1L2E8_FORW1</name>
<protein>
    <submittedName>
        <fullName evidence="2">Nucleoside triphosphate pyrophosphohydrolase</fullName>
    </submittedName>
</protein>
<keyword evidence="3" id="KW-1185">Reference proteome</keyword>
<dbReference type="GO" id="GO:0047429">
    <property type="term" value="F:nucleoside triphosphate diphosphatase activity"/>
    <property type="evidence" value="ECO:0007669"/>
    <property type="project" value="InterPro"/>
</dbReference>
<accession>A0A3G1L2E8</accession>
<dbReference type="InterPro" id="IPR011551">
    <property type="entry name" value="NTP_PyrPHydrolase_MazG"/>
</dbReference>
<organism evidence="2 3">
    <name type="scientific">Formimonas warabiya</name>
    <dbReference type="NCBI Taxonomy" id="1761012"/>
    <lineage>
        <taxon>Bacteria</taxon>
        <taxon>Bacillati</taxon>
        <taxon>Bacillota</taxon>
        <taxon>Clostridia</taxon>
        <taxon>Eubacteriales</taxon>
        <taxon>Peptococcaceae</taxon>
        <taxon>Candidatus Formimonas</taxon>
    </lineage>
</organism>
<dbReference type="NCBIfam" id="TIGR00444">
    <property type="entry name" value="mazG"/>
    <property type="match status" value="1"/>
</dbReference>
<dbReference type="NCBIfam" id="NF007113">
    <property type="entry name" value="PRK09562.1"/>
    <property type="match status" value="1"/>
</dbReference>
<feature type="domain" description="NTP pyrophosphohydrolase MazG-like" evidence="1">
    <location>
        <begin position="16"/>
        <end position="89"/>
    </location>
</feature>
<proteinExistence type="predicted"/>
<dbReference type="FunFam" id="1.10.287.1080:FF:000003">
    <property type="entry name" value="Nucleoside triphosphate pyrophosphohydrolase"/>
    <property type="match status" value="1"/>
</dbReference>
<reference evidence="2 3" key="1">
    <citation type="submission" date="2016-10" db="EMBL/GenBank/DDBJ databases">
        <title>Complete Genome Sequence of Peptococcaceae strain DCMF.</title>
        <authorList>
            <person name="Edwards R.J."/>
            <person name="Holland S.I."/>
            <person name="Deshpande N.P."/>
            <person name="Wong Y.K."/>
            <person name="Ertan H."/>
            <person name="Manefield M."/>
            <person name="Russell T.L."/>
            <person name="Lee M.J."/>
        </authorList>
    </citation>
    <scope>NUCLEOTIDE SEQUENCE [LARGE SCALE GENOMIC DNA]</scope>
    <source>
        <strain evidence="2 3">DCMF</strain>
    </source>
</reference>
<dbReference type="GO" id="GO:0006203">
    <property type="term" value="P:dGTP catabolic process"/>
    <property type="evidence" value="ECO:0007669"/>
    <property type="project" value="TreeGrafter"/>
</dbReference>
<dbReference type="EMBL" id="CP017634">
    <property type="protein sequence ID" value="ATW28799.1"/>
    <property type="molecule type" value="Genomic_DNA"/>
</dbReference>
<dbReference type="GO" id="GO:0046061">
    <property type="term" value="P:dATP catabolic process"/>
    <property type="evidence" value="ECO:0007669"/>
    <property type="project" value="TreeGrafter"/>
</dbReference>
<dbReference type="GO" id="GO:0046076">
    <property type="term" value="P:dTTP catabolic process"/>
    <property type="evidence" value="ECO:0007669"/>
    <property type="project" value="TreeGrafter"/>
</dbReference>